<protein>
    <recommendedName>
        <fullName evidence="3">Type VI secretion system-associated protein TagF</fullName>
    </recommendedName>
</protein>
<dbReference type="Gene3D" id="3.40.1730.10">
    <property type="entry name" value="pa0076 domain"/>
    <property type="match status" value="1"/>
</dbReference>
<evidence type="ECO:0008006" key="3">
    <source>
        <dbReference type="Google" id="ProtNLM"/>
    </source>
</evidence>
<evidence type="ECO:0000313" key="1">
    <source>
        <dbReference type="EMBL" id="RFO96240.1"/>
    </source>
</evidence>
<dbReference type="EMBL" id="QFZK01000009">
    <property type="protein sequence ID" value="RFO96240.1"/>
    <property type="molecule type" value="Genomic_DNA"/>
</dbReference>
<accession>A0A3E1RC73</accession>
<evidence type="ECO:0000313" key="2">
    <source>
        <dbReference type="Proteomes" id="UP000260665"/>
    </source>
</evidence>
<sequence>MSFALSEFMSKRWLAAPLAIWGKLPTHGDFLRHRCTPAQAQDWQAWVGSVWNPRHVSQSDKRPLRAVPGETGWLTLEPRKVVTDLGAVPVAFVMPPGALPFSPAHCVQGVMLASEDQVGRPCPLIIFQQISPAWLRRTWSDPSVKSPHDMLYWLARIAARTHAAEKDWEALTRAVDSVWQVHTPGWRQLVGAPVPTPSSVQLDALLRSYCAQDTADAARGLQGVRRMPWATWPEQILRADRPAHAFWQQDIRGGYVNAGESLSALWGART</sequence>
<keyword evidence="2" id="KW-1185">Reference proteome</keyword>
<gene>
    <name evidence="1" type="ORF">DIC66_14685</name>
</gene>
<organism evidence="1 2">
    <name type="scientific">Rhodoferax lacus</name>
    <dbReference type="NCBI Taxonomy" id="2184758"/>
    <lineage>
        <taxon>Bacteria</taxon>
        <taxon>Pseudomonadati</taxon>
        <taxon>Pseudomonadota</taxon>
        <taxon>Betaproteobacteria</taxon>
        <taxon>Burkholderiales</taxon>
        <taxon>Comamonadaceae</taxon>
        <taxon>Rhodoferax</taxon>
    </lineage>
</organism>
<reference evidence="1 2" key="1">
    <citation type="submission" date="2018-05" db="EMBL/GenBank/DDBJ databases">
        <title>Rhodoferax soyangensis sp.nov., isolated from an oligotrophic freshwater lake.</title>
        <authorList>
            <person name="Park M."/>
        </authorList>
    </citation>
    <scope>NUCLEOTIDE SEQUENCE [LARGE SCALE GENOMIC DNA]</scope>
    <source>
        <strain evidence="1 2">IMCC26218</strain>
    </source>
</reference>
<dbReference type="AlphaFoldDB" id="A0A3E1RC73"/>
<dbReference type="OrthoDB" id="9801841at2"/>
<dbReference type="Proteomes" id="UP000260665">
    <property type="component" value="Unassembled WGS sequence"/>
</dbReference>
<dbReference type="InterPro" id="IPR038225">
    <property type="entry name" value="TagF_sf"/>
</dbReference>
<proteinExistence type="predicted"/>
<comment type="caution">
    <text evidence="1">The sequence shown here is derived from an EMBL/GenBank/DDBJ whole genome shotgun (WGS) entry which is preliminary data.</text>
</comment>
<name>A0A3E1RC73_9BURK</name>